<dbReference type="Gene3D" id="3.10.450.60">
    <property type="match status" value="1"/>
</dbReference>
<dbReference type="GO" id="GO:0034440">
    <property type="term" value="P:lipid oxidation"/>
    <property type="evidence" value="ECO:0007669"/>
    <property type="project" value="InterPro"/>
</dbReference>
<dbReference type="PRINTS" id="PR00087">
    <property type="entry name" value="LIPOXYGENASE"/>
</dbReference>
<dbReference type="EMBL" id="MG948464">
    <property type="protein sequence ID" value="AZB48677.1"/>
    <property type="molecule type" value="mRNA"/>
</dbReference>
<keyword evidence="1" id="KW-0479">Metal-binding</keyword>
<dbReference type="SUPFAM" id="SSF48484">
    <property type="entry name" value="Lipoxigenase"/>
    <property type="match status" value="2"/>
</dbReference>
<proteinExistence type="evidence at transcript level"/>
<protein>
    <submittedName>
        <fullName evidence="5">Lipoxygenase</fullName>
        <ecNumber evidence="5">1.13.11.-</ecNumber>
    </submittedName>
</protein>
<dbReference type="GO" id="GO:0016702">
    <property type="term" value="F:oxidoreductase activity, acting on single donors with incorporation of molecular oxygen, incorporation of two atoms of oxygen"/>
    <property type="evidence" value="ECO:0007669"/>
    <property type="project" value="InterPro"/>
</dbReference>
<dbReference type="InterPro" id="IPR000907">
    <property type="entry name" value="LipOase"/>
</dbReference>
<dbReference type="Pfam" id="PF00305">
    <property type="entry name" value="Lipoxygenase"/>
    <property type="match status" value="2"/>
</dbReference>
<dbReference type="Gene3D" id="2.60.60.20">
    <property type="entry name" value="PLAT/LH2 domain"/>
    <property type="match status" value="1"/>
</dbReference>
<accession>A0A3G6V563</accession>
<dbReference type="PRINTS" id="PR00468">
    <property type="entry name" value="PLTLPOXGNASE"/>
</dbReference>
<name>A0A3G6V563_9CHLO</name>
<dbReference type="InterPro" id="IPR036226">
    <property type="entry name" value="LipOase_C_sf"/>
</dbReference>
<dbReference type="InterPro" id="IPR013819">
    <property type="entry name" value="LipOase_C"/>
</dbReference>
<dbReference type="PROSITE" id="PS51393">
    <property type="entry name" value="LIPOXYGENASE_3"/>
    <property type="match status" value="1"/>
</dbReference>
<evidence type="ECO:0000256" key="1">
    <source>
        <dbReference type="ARBA" id="ARBA00022723"/>
    </source>
</evidence>
<dbReference type="InterPro" id="IPR001246">
    <property type="entry name" value="LipOase_plant"/>
</dbReference>
<dbReference type="Gene3D" id="1.20.245.10">
    <property type="entry name" value="Lipoxygenase-1, Domain 5"/>
    <property type="match status" value="1"/>
</dbReference>
<feature type="domain" description="Lipoxygenase" evidence="4">
    <location>
        <begin position="211"/>
        <end position="994"/>
    </location>
</feature>
<keyword evidence="2" id="KW-0223">Dioxygenase</keyword>
<keyword evidence="3 5" id="KW-0560">Oxidoreductase</keyword>
<dbReference type="GO" id="GO:0046872">
    <property type="term" value="F:metal ion binding"/>
    <property type="evidence" value="ECO:0007669"/>
    <property type="project" value="UniProtKB-KW"/>
</dbReference>
<evidence type="ECO:0000259" key="4">
    <source>
        <dbReference type="PROSITE" id="PS51393"/>
    </source>
</evidence>
<evidence type="ECO:0000256" key="3">
    <source>
        <dbReference type="ARBA" id="ARBA00023002"/>
    </source>
</evidence>
<dbReference type="EC" id="1.13.11.-" evidence="5"/>
<sequence>MELGLGARQAVLQPAAASRAPLGLLKAGHRAQQRRLPSVPSVSASASVTQGIPQTSFLQKARDSVLPHGAPFTPTSKDSVQWTTTIYTTQLLRPEIHDLGFVEVLLASEDKEAVSERMTLKGFSRKPWTNLDGVPKWGAIFTGTLMLPAAMAKPAVMFININHPPEGVQYFFANKIALDGPPGKTAHVDFVINSHVDSGPDAPRPFFTAQAYLPHAPMPDYLAELREHELAILRGTAAAAKHERKGSERIYDYDVYNDLGTPTRSRPALGGDTLKYPRRLRTGRRVVNGTEVAAKGKDWLPPDERFDDRKQENFDSRTLLATLPALSANLLAALVPAGLQKLLRTPGSEFMSISDIEQLYSGNAAEDNEDNVLTNLVAPAAAPLAAILGLLTQNSAQGNTPQKVFEQLSDFNKEVVNGALDALVVSLDDLGQSQRAAILHALSLTEKDFQEYAQAGTGRHEVHPVHANFVNLLQEVLHRLLHFSTPAVIREGREGAWTTDEEWGREQLAGQNACMIHAIWNDAPIKDLPADSAITEAVLQGHLEGHSISQLLSGDKPRLFLIDYMKGFKDYAEKIAAAHPGNVMYAGRAVLYLRTDGELVPVAIELQAPRRKLEAFTSADSPTIWLLAKCIFSSIDAGYHQLISHFVRAHACTEPYIIATRRQLSVMHPVFKLLITHCRFTLNVNSNARQQLINAGGIIEGNFTPGRYAMELSSVVYGLTWTFDSQALPHDLVNRGVARREKDGTLKLLMADYPYAADGLLVWDAFVEWFDSYLRLYYDDEVDGKRVTDDPEITAWWTEIQEKGHPDIKEGWPQLQTIADLTQILTTIAWIASAHHAAINYGQYDYSGFMPNRSPMIRKAMPPKESDDFKTLAAQDAETAILPFLASPLQATQVMATLGLLSTHSENEEYINDLEHPYLMVGTEAYNKYKEFLSRLKQAEDTIKKRNADSQGHVIRAGPDAIHYRLMNPSSITENGDVQRQGVTMSGIPTSVSM</sequence>
<reference evidence="5" key="1">
    <citation type="journal article" date="2018" name="Plant Biol.">
        <title>The green microalga Lobosphaera incisa harbours an arachidonate 15S-lipoxygenase.</title>
        <authorList>
            <person name="Djian B."/>
            <person name="Hornung E."/>
            <person name="Ischebeck T."/>
            <person name="Feussner I."/>
        </authorList>
    </citation>
    <scope>NUCLEOTIDE SEQUENCE</scope>
    <source>
        <strain evidence="5">SAG 2468</strain>
    </source>
</reference>
<dbReference type="PANTHER" id="PTHR11771">
    <property type="entry name" value="LIPOXYGENASE"/>
    <property type="match status" value="1"/>
</dbReference>
<dbReference type="AlphaFoldDB" id="A0A3G6V563"/>
<evidence type="ECO:0000313" key="5">
    <source>
        <dbReference type="EMBL" id="AZB48677.1"/>
    </source>
</evidence>
<evidence type="ECO:0000256" key="2">
    <source>
        <dbReference type="ARBA" id="ARBA00022964"/>
    </source>
</evidence>
<organism evidence="5">
    <name type="scientific">Lobosphaera incisa</name>
    <dbReference type="NCBI Taxonomy" id="312850"/>
    <lineage>
        <taxon>Eukaryota</taxon>
        <taxon>Viridiplantae</taxon>
        <taxon>Chlorophyta</taxon>
        <taxon>core chlorophytes</taxon>
        <taxon>Trebouxiophyceae</taxon>
        <taxon>Trebouxiales</taxon>
        <taxon>Trebouxiaceae</taxon>
        <taxon>Lobosphaera</taxon>
    </lineage>
</organism>
<dbReference type="Gene3D" id="4.10.375.10">
    <property type="entry name" value="Lipoxygenase-1, Domain 2"/>
    <property type="match status" value="1"/>
</dbReference>